<evidence type="ECO:0008006" key="3">
    <source>
        <dbReference type="Google" id="ProtNLM"/>
    </source>
</evidence>
<evidence type="ECO:0000313" key="1">
    <source>
        <dbReference type="EMBL" id="KAG2966108.1"/>
    </source>
</evidence>
<comment type="caution">
    <text evidence="1">The sequence shown here is derived from an EMBL/GenBank/DDBJ whole genome shotgun (WGS) entry which is preliminary data.</text>
</comment>
<dbReference type="SUPFAM" id="SSF47874">
    <property type="entry name" value="Annexin"/>
    <property type="match status" value="1"/>
</dbReference>
<accession>A0A8T1FAF4</accession>
<dbReference type="AlphaFoldDB" id="A0A8T1FAF4"/>
<dbReference type="Proteomes" id="UP000697107">
    <property type="component" value="Unassembled WGS sequence"/>
</dbReference>
<dbReference type="Gene3D" id="1.10.220.10">
    <property type="entry name" value="Annexin"/>
    <property type="match status" value="1"/>
</dbReference>
<gene>
    <name evidence="1" type="ORF">PC118_g19360</name>
</gene>
<reference evidence="1" key="1">
    <citation type="submission" date="2018-10" db="EMBL/GenBank/DDBJ databases">
        <title>Effector identification in a new, highly contiguous assembly of the strawberry crown rot pathogen Phytophthora cactorum.</title>
        <authorList>
            <person name="Armitage A.D."/>
            <person name="Nellist C.F."/>
            <person name="Bates H."/>
            <person name="Vickerstaff R.J."/>
            <person name="Harrison R.J."/>
        </authorList>
    </citation>
    <scope>NUCLEOTIDE SEQUENCE</scope>
    <source>
        <strain evidence="1">P415</strain>
    </source>
</reference>
<dbReference type="GO" id="GO:0005509">
    <property type="term" value="F:calcium ion binding"/>
    <property type="evidence" value="ECO:0007669"/>
    <property type="project" value="InterPro"/>
</dbReference>
<organism evidence="1 2">
    <name type="scientific">Phytophthora cactorum</name>
    <dbReference type="NCBI Taxonomy" id="29920"/>
    <lineage>
        <taxon>Eukaryota</taxon>
        <taxon>Sar</taxon>
        <taxon>Stramenopiles</taxon>
        <taxon>Oomycota</taxon>
        <taxon>Peronosporomycetes</taxon>
        <taxon>Peronosporales</taxon>
        <taxon>Peronosporaceae</taxon>
        <taxon>Phytophthora</taxon>
    </lineage>
</organism>
<dbReference type="EMBL" id="RCML01001044">
    <property type="protein sequence ID" value="KAG2966108.1"/>
    <property type="molecule type" value="Genomic_DNA"/>
</dbReference>
<proteinExistence type="predicted"/>
<name>A0A8T1FAF4_9STRA</name>
<dbReference type="VEuPathDB" id="FungiDB:PC110_g12113"/>
<dbReference type="GO" id="GO:0005544">
    <property type="term" value="F:calcium-dependent phospholipid binding"/>
    <property type="evidence" value="ECO:0007669"/>
    <property type="project" value="InterPro"/>
</dbReference>
<dbReference type="InterPro" id="IPR037104">
    <property type="entry name" value="Annexin_sf"/>
</dbReference>
<protein>
    <recommendedName>
        <fullName evidence="3">Annexin repeat</fullName>
    </recommendedName>
</protein>
<sequence>MRQDALHNQSLHDLVDDETSGHYEFLLQLLASPLPEAEAGILGKATKGLGTKVDLNYPAVLGHTNAEILKKTYYKMYGHNLGSVLDSDLHTDNKKAILA</sequence>
<evidence type="ECO:0000313" key="2">
    <source>
        <dbReference type="Proteomes" id="UP000697107"/>
    </source>
</evidence>